<dbReference type="OrthoDB" id="9811841at2"/>
<evidence type="ECO:0000256" key="4">
    <source>
        <dbReference type="ARBA" id="ARBA00020295"/>
    </source>
</evidence>
<name>A0A5C6BGF1_9BACT</name>
<dbReference type="NCBIfam" id="TIGR00217">
    <property type="entry name" value="malQ"/>
    <property type="match status" value="1"/>
</dbReference>
<dbReference type="Gene3D" id="3.20.20.80">
    <property type="entry name" value="Glycosidases"/>
    <property type="match status" value="1"/>
</dbReference>
<evidence type="ECO:0000256" key="5">
    <source>
        <dbReference type="ARBA" id="ARBA00022676"/>
    </source>
</evidence>
<dbReference type="NCBIfam" id="NF011080">
    <property type="entry name" value="PRK14508.1-3"/>
    <property type="match status" value="1"/>
</dbReference>
<evidence type="ECO:0000256" key="1">
    <source>
        <dbReference type="ARBA" id="ARBA00000439"/>
    </source>
</evidence>
<dbReference type="PANTHER" id="PTHR32438:SF5">
    <property type="entry name" value="4-ALPHA-GLUCANOTRANSFERASE DPE1, CHLOROPLASTIC_AMYLOPLASTIC"/>
    <property type="match status" value="1"/>
</dbReference>
<organism evidence="11 12">
    <name type="scientific">Novipirellula galeiformis</name>
    <dbReference type="NCBI Taxonomy" id="2528004"/>
    <lineage>
        <taxon>Bacteria</taxon>
        <taxon>Pseudomonadati</taxon>
        <taxon>Planctomycetota</taxon>
        <taxon>Planctomycetia</taxon>
        <taxon>Pirellulales</taxon>
        <taxon>Pirellulaceae</taxon>
        <taxon>Novipirellula</taxon>
    </lineage>
</organism>
<evidence type="ECO:0000256" key="3">
    <source>
        <dbReference type="ARBA" id="ARBA00012560"/>
    </source>
</evidence>
<evidence type="ECO:0000256" key="8">
    <source>
        <dbReference type="ARBA" id="ARBA00031423"/>
    </source>
</evidence>
<keyword evidence="7 10" id="KW-0119">Carbohydrate metabolism</keyword>
<protein>
    <recommendedName>
        <fullName evidence="4 10">4-alpha-glucanotransferase</fullName>
        <ecNumber evidence="3 10">2.4.1.25</ecNumber>
    </recommendedName>
    <alternativeName>
        <fullName evidence="8 10">Amylomaltase</fullName>
    </alternativeName>
    <alternativeName>
        <fullName evidence="9 10">Disproportionating enzyme</fullName>
    </alternativeName>
</protein>
<reference evidence="11 12" key="1">
    <citation type="submission" date="2019-02" db="EMBL/GenBank/DDBJ databases">
        <title>Deep-cultivation of Planctomycetes and their phenomic and genomic characterization uncovers novel biology.</title>
        <authorList>
            <person name="Wiegand S."/>
            <person name="Jogler M."/>
            <person name="Boedeker C."/>
            <person name="Pinto D."/>
            <person name="Vollmers J."/>
            <person name="Rivas-Marin E."/>
            <person name="Kohn T."/>
            <person name="Peeters S.H."/>
            <person name="Heuer A."/>
            <person name="Rast P."/>
            <person name="Oberbeckmann S."/>
            <person name="Bunk B."/>
            <person name="Jeske O."/>
            <person name="Meyerdierks A."/>
            <person name="Storesund J.E."/>
            <person name="Kallscheuer N."/>
            <person name="Luecker S."/>
            <person name="Lage O.M."/>
            <person name="Pohl T."/>
            <person name="Merkel B.J."/>
            <person name="Hornburger P."/>
            <person name="Mueller R.-W."/>
            <person name="Bruemmer F."/>
            <person name="Labrenz M."/>
            <person name="Spormann A.M."/>
            <person name="Op Den Camp H."/>
            <person name="Overmann J."/>
            <person name="Amann R."/>
            <person name="Jetten M.S.M."/>
            <person name="Mascher T."/>
            <person name="Medema M.H."/>
            <person name="Devos D.P."/>
            <person name="Kaster A.-K."/>
            <person name="Ovreas L."/>
            <person name="Rohde M."/>
            <person name="Galperin M.Y."/>
            <person name="Jogler C."/>
        </authorList>
    </citation>
    <scope>NUCLEOTIDE SEQUENCE [LARGE SCALE GENOMIC DNA]</scope>
    <source>
        <strain evidence="11 12">Pla52o</strain>
    </source>
</reference>
<dbReference type="EMBL" id="SJPT01000018">
    <property type="protein sequence ID" value="TWU10376.1"/>
    <property type="molecule type" value="Genomic_DNA"/>
</dbReference>
<dbReference type="Proteomes" id="UP000316304">
    <property type="component" value="Unassembled WGS sequence"/>
</dbReference>
<gene>
    <name evidence="11" type="primary">malQ</name>
    <name evidence="11" type="ORF">Pla52o_56580</name>
</gene>
<dbReference type="PANTHER" id="PTHR32438">
    <property type="entry name" value="4-ALPHA-GLUCANOTRANSFERASE DPE1, CHLOROPLASTIC/AMYLOPLASTIC"/>
    <property type="match status" value="1"/>
</dbReference>
<keyword evidence="6 10" id="KW-0808">Transferase</keyword>
<proteinExistence type="inferred from homology"/>
<evidence type="ECO:0000256" key="7">
    <source>
        <dbReference type="ARBA" id="ARBA00023277"/>
    </source>
</evidence>
<dbReference type="SUPFAM" id="SSF51445">
    <property type="entry name" value="(Trans)glycosidases"/>
    <property type="match status" value="1"/>
</dbReference>
<evidence type="ECO:0000256" key="2">
    <source>
        <dbReference type="ARBA" id="ARBA00005684"/>
    </source>
</evidence>
<comment type="similarity">
    <text evidence="2 10">Belongs to the disproportionating enzyme family.</text>
</comment>
<evidence type="ECO:0000313" key="11">
    <source>
        <dbReference type="EMBL" id="TWU10376.1"/>
    </source>
</evidence>
<dbReference type="EC" id="2.4.1.25" evidence="3 10"/>
<keyword evidence="12" id="KW-1185">Reference proteome</keyword>
<comment type="catalytic activity">
    <reaction evidence="1 10">
        <text>Transfers a segment of a (1-&gt;4)-alpha-D-glucan to a new position in an acceptor, which may be glucose or a (1-&gt;4)-alpha-D-glucan.</text>
        <dbReference type="EC" id="2.4.1.25"/>
    </reaction>
</comment>
<accession>A0A5C6BGF1</accession>
<evidence type="ECO:0000256" key="10">
    <source>
        <dbReference type="RuleBase" id="RU361207"/>
    </source>
</evidence>
<evidence type="ECO:0000256" key="6">
    <source>
        <dbReference type="ARBA" id="ARBA00022679"/>
    </source>
</evidence>
<dbReference type="GO" id="GO:0004134">
    <property type="term" value="F:4-alpha-glucanotransferase activity"/>
    <property type="evidence" value="ECO:0007669"/>
    <property type="project" value="UniProtKB-EC"/>
</dbReference>
<evidence type="ECO:0000256" key="9">
    <source>
        <dbReference type="ARBA" id="ARBA00031501"/>
    </source>
</evidence>
<dbReference type="AlphaFoldDB" id="A0A5C6BGF1"/>
<evidence type="ECO:0000313" key="12">
    <source>
        <dbReference type="Proteomes" id="UP000316304"/>
    </source>
</evidence>
<dbReference type="InterPro" id="IPR017853">
    <property type="entry name" value="GH"/>
</dbReference>
<comment type="caution">
    <text evidence="11">The sequence shown here is derived from an EMBL/GenBank/DDBJ whole genome shotgun (WGS) entry which is preliminary data.</text>
</comment>
<dbReference type="GO" id="GO:0005975">
    <property type="term" value="P:carbohydrate metabolic process"/>
    <property type="evidence" value="ECO:0007669"/>
    <property type="project" value="InterPro"/>
</dbReference>
<dbReference type="InterPro" id="IPR003385">
    <property type="entry name" value="Glyco_hydro_77"/>
</dbReference>
<dbReference type="Pfam" id="PF02446">
    <property type="entry name" value="Glyco_hydro_77"/>
    <property type="match status" value="1"/>
</dbReference>
<sequence>MRFPRSSGILCHITSLPTASEAREYGIGDLGKASYAFVDYLQAAGQTIWQVLPLGPPAAGDSPYSSYSAFAGNPLLISLDMLVEEGWLSEHDIALPSGLSTPRAQVDYALVSEFKLPVLRKAFDNFCERGSQQQREDFDRFIELNAWWLDDFGRFEALMRHFGKADWTQWPAELVRHAAGPEFEQTIETWDAKLSSEIQFAEFQQFVFDSQWRRLKQYANDRNVRVYGDMPIFVAHESADVWANQSIFCLAESGKPTLVAGVPPDYFSKTGQLWGNPQYRWDVLEQTDYRWWVQRFGYAFQQFDLLRIDHFRGFEAYWEIPASAKTAVGGKWVEGPKEKVFDAAREKLGELALIAEDLGMITESVHELRDRLGFPGMRVLQFGFDVKEDDFHRPSTYPEHSVAYTGTHDNDTVMGWYKARKVAKGQEDLLAEVVTSDTDIHLQLIAAVLHSASDTAIIPVQDILGLGNEARMNMPGLADGNWAWRLMPGQLTDPVAKTIGEMTRNAGR</sequence>
<keyword evidence="5 10" id="KW-0328">Glycosyltransferase</keyword>
<dbReference type="RefSeq" id="WP_146597532.1">
    <property type="nucleotide sequence ID" value="NZ_SJPT01000018.1"/>
</dbReference>